<sequence length="100" mass="10814">VGRHGLEIVVLDKVRLDTSGLYKCEVLADANFQTEFKEANMTVVYTPDVAPIVKYYPPPRSIARDRNMGHGSQGGLKEVRVGDQVNMGCTAPAASPPLSV</sequence>
<proteinExistence type="predicted"/>
<evidence type="ECO:0000313" key="1">
    <source>
        <dbReference type="EMBL" id="CAL4124377.1"/>
    </source>
</evidence>
<protein>
    <submittedName>
        <fullName evidence="1">Uncharacterized protein</fullName>
    </submittedName>
</protein>
<dbReference type="PANTHER" id="PTHR21261:SF15">
    <property type="entry name" value="BEATEN PATH IIIA, ISOFORM D-RELATED"/>
    <property type="match status" value="1"/>
</dbReference>
<evidence type="ECO:0000313" key="2">
    <source>
        <dbReference type="Proteomes" id="UP001497623"/>
    </source>
</evidence>
<gene>
    <name evidence="1" type="ORF">MNOR_LOCUS24453</name>
</gene>
<feature type="non-terminal residue" evidence="1">
    <location>
        <position position="1"/>
    </location>
</feature>
<comment type="caution">
    <text evidence="1">The sequence shown here is derived from an EMBL/GenBank/DDBJ whole genome shotgun (WGS) entry which is preliminary data.</text>
</comment>
<keyword evidence="2" id="KW-1185">Reference proteome</keyword>
<dbReference type="AlphaFoldDB" id="A0AAV2RI80"/>
<dbReference type="Proteomes" id="UP001497623">
    <property type="component" value="Unassembled WGS sequence"/>
</dbReference>
<feature type="non-terminal residue" evidence="1">
    <location>
        <position position="100"/>
    </location>
</feature>
<organism evidence="1 2">
    <name type="scientific">Meganyctiphanes norvegica</name>
    <name type="common">Northern krill</name>
    <name type="synonym">Thysanopoda norvegica</name>
    <dbReference type="NCBI Taxonomy" id="48144"/>
    <lineage>
        <taxon>Eukaryota</taxon>
        <taxon>Metazoa</taxon>
        <taxon>Ecdysozoa</taxon>
        <taxon>Arthropoda</taxon>
        <taxon>Crustacea</taxon>
        <taxon>Multicrustacea</taxon>
        <taxon>Malacostraca</taxon>
        <taxon>Eumalacostraca</taxon>
        <taxon>Eucarida</taxon>
        <taxon>Euphausiacea</taxon>
        <taxon>Euphausiidae</taxon>
        <taxon>Meganyctiphanes</taxon>
    </lineage>
</organism>
<dbReference type="PANTHER" id="PTHR21261">
    <property type="entry name" value="BEAT PROTEIN"/>
    <property type="match status" value="1"/>
</dbReference>
<name>A0AAV2RI80_MEGNR</name>
<dbReference type="EMBL" id="CAXKWB010022487">
    <property type="protein sequence ID" value="CAL4124377.1"/>
    <property type="molecule type" value="Genomic_DNA"/>
</dbReference>
<reference evidence="1 2" key="1">
    <citation type="submission" date="2024-05" db="EMBL/GenBank/DDBJ databases">
        <authorList>
            <person name="Wallberg A."/>
        </authorList>
    </citation>
    <scope>NUCLEOTIDE SEQUENCE [LARGE SCALE GENOMIC DNA]</scope>
</reference>
<accession>A0AAV2RI80</accession>